<dbReference type="InterPro" id="IPR027417">
    <property type="entry name" value="P-loop_NTPase"/>
</dbReference>
<dbReference type="PATRIC" id="fig|1123069.3.peg.2808"/>
<dbReference type="STRING" id="1123069.ruthe_02837"/>
<evidence type="ECO:0000256" key="4">
    <source>
        <dbReference type="ARBA" id="ARBA00022741"/>
    </source>
</evidence>
<feature type="domain" description="ABC transporter" evidence="6">
    <location>
        <begin position="29"/>
        <end position="534"/>
    </location>
</feature>
<keyword evidence="2" id="KW-0762">Sugar transport</keyword>
<dbReference type="InterPro" id="IPR017871">
    <property type="entry name" value="ABC_transporter-like_CS"/>
</dbReference>
<evidence type="ECO:0000313" key="7">
    <source>
        <dbReference type="EMBL" id="EPX83213.1"/>
    </source>
</evidence>
<dbReference type="CDD" id="cd03215">
    <property type="entry name" value="ABC_Carb_Monos_II"/>
    <property type="match status" value="1"/>
</dbReference>
<evidence type="ECO:0000256" key="1">
    <source>
        <dbReference type="ARBA" id="ARBA00022448"/>
    </source>
</evidence>
<dbReference type="GO" id="GO:0005524">
    <property type="term" value="F:ATP binding"/>
    <property type="evidence" value="ECO:0007669"/>
    <property type="project" value="UniProtKB-KW"/>
</dbReference>
<dbReference type="PROSITE" id="PS50893">
    <property type="entry name" value="ABC_TRANSPORTER_2"/>
    <property type="match status" value="1"/>
</dbReference>
<evidence type="ECO:0000256" key="5">
    <source>
        <dbReference type="ARBA" id="ARBA00022840"/>
    </source>
</evidence>
<dbReference type="Gene3D" id="3.40.50.300">
    <property type="entry name" value="P-loop containing nucleotide triphosphate hydrolases"/>
    <property type="match status" value="2"/>
</dbReference>
<sequence>MRCGAWTADGRFRAPPRRDACPGRGAPGARTLRPEQELRGARALDRVALSVAPGEVHGLLGKNGSGKSTLVRILAGFHAPDPGGRMRFNGEEVAMPLRPGDFRRLGMSFVHQDLGLVPSLTVLENLRLADLIAARGAFIDWRRETRLAQEALGRFGLALDPQDRVDRLSAVDRALLAIVRAFEEIRTACDTTGRPGLLILDEPTPFLPQEGVARLFDLVRGIVRTGSSVVFISHDIDEVREITDRATVLRDGVVAGHLVTRDAGHDDFVELIVGRRLARREGPRQGTPRRFPPLAEIRGAEGPRLPPCDLSIGRGEILGLTGLIGSGYEEVPYLLFGARRAKGGHLRLDGGAEQPLVAMTPARALEQGLALLPGDRNRAGGIGSLPVAENMFLSDLDRFMRRGILRRARMRQEARDLGTRFELRPNDPDLPLAALSGGNAQKVMLARWMNRTPRLLLLDEPTQGVDVGTRALIFEALRRAAAEGMTVLCASSDAEQLAEICDRVLVFARGRICTEITGSRLTRSGIAEACYASARLDPDRPAPSRPASAPARLRA</sequence>
<dbReference type="AlphaFoldDB" id="S9QU95"/>
<keyword evidence="3" id="KW-0677">Repeat</keyword>
<dbReference type="InterPro" id="IPR003439">
    <property type="entry name" value="ABC_transporter-like_ATP-bd"/>
</dbReference>
<evidence type="ECO:0000313" key="8">
    <source>
        <dbReference type="Proteomes" id="UP000015346"/>
    </source>
</evidence>
<comment type="caution">
    <text evidence="7">The sequence shown here is derived from an EMBL/GenBank/DDBJ whole genome shotgun (WGS) entry which is preliminary data.</text>
</comment>
<dbReference type="EMBL" id="AOLV01000033">
    <property type="protein sequence ID" value="EPX83213.1"/>
    <property type="molecule type" value="Genomic_DNA"/>
</dbReference>
<dbReference type="SMART" id="SM00382">
    <property type="entry name" value="AAA"/>
    <property type="match status" value="2"/>
</dbReference>
<dbReference type="InterPro" id="IPR050107">
    <property type="entry name" value="ABC_carbohydrate_import_ATPase"/>
</dbReference>
<keyword evidence="4" id="KW-0547">Nucleotide-binding</keyword>
<evidence type="ECO:0000256" key="3">
    <source>
        <dbReference type="ARBA" id="ARBA00022737"/>
    </source>
</evidence>
<proteinExistence type="predicted"/>
<gene>
    <name evidence="7" type="ORF">ruthe_02837</name>
</gene>
<protein>
    <submittedName>
        <fullName evidence="7">Monosaccharide ABC transporter ATP-binding protein, CUT2 family</fullName>
        <ecNumber evidence="7">3.6.3.17</ecNumber>
    </submittedName>
</protein>
<dbReference type="Proteomes" id="UP000015346">
    <property type="component" value="Unassembled WGS sequence"/>
</dbReference>
<dbReference type="Pfam" id="PF00005">
    <property type="entry name" value="ABC_tran"/>
    <property type="match status" value="2"/>
</dbReference>
<dbReference type="PANTHER" id="PTHR43790:SF9">
    <property type="entry name" value="GALACTOFURANOSE TRANSPORTER ATP-BINDING PROTEIN YTFR"/>
    <property type="match status" value="1"/>
</dbReference>
<evidence type="ECO:0000259" key="6">
    <source>
        <dbReference type="PROSITE" id="PS50893"/>
    </source>
</evidence>
<evidence type="ECO:0000256" key="2">
    <source>
        <dbReference type="ARBA" id="ARBA00022597"/>
    </source>
</evidence>
<dbReference type="EC" id="3.6.3.17" evidence="7"/>
<dbReference type="PROSITE" id="PS00211">
    <property type="entry name" value="ABC_TRANSPORTER_1"/>
    <property type="match status" value="1"/>
</dbReference>
<keyword evidence="8" id="KW-1185">Reference proteome</keyword>
<keyword evidence="1" id="KW-0813">Transport</keyword>
<dbReference type="InterPro" id="IPR003593">
    <property type="entry name" value="AAA+_ATPase"/>
</dbReference>
<keyword evidence="7" id="KW-0378">Hydrolase</keyword>
<accession>S9QU95</accession>
<dbReference type="CDD" id="cd03216">
    <property type="entry name" value="ABC_Carb_Monos_I"/>
    <property type="match status" value="1"/>
</dbReference>
<dbReference type="GO" id="GO:0016887">
    <property type="term" value="F:ATP hydrolysis activity"/>
    <property type="evidence" value="ECO:0007669"/>
    <property type="project" value="InterPro"/>
</dbReference>
<dbReference type="HOGENOM" id="CLU_000604_92_3_5"/>
<keyword evidence="5 7" id="KW-0067">ATP-binding</keyword>
<reference evidence="7 8" key="1">
    <citation type="journal article" date="2013" name="Stand. Genomic Sci.">
        <title>Genome sequence of the reddish-pigmented Rubellimicrobium thermophilum type strain (DSM 16684(T)), a member of the Roseobacter clade.</title>
        <authorList>
            <person name="Fiebig A."/>
            <person name="Riedel T."/>
            <person name="Gronow S."/>
            <person name="Petersen J."/>
            <person name="Klenk H.P."/>
            <person name="Goker M."/>
        </authorList>
    </citation>
    <scope>NUCLEOTIDE SEQUENCE [LARGE SCALE GENOMIC DNA]</scope>
    <source>
        <strain evidence="7 8">DSM 16684</strain>
    </source>
</reference>
<name>S9QU95_9RHOB</name>
<dbReference type="SUPFAM" id="SSF52540">
    <property type="entry name" value="P-loop containing nucleoside triphosphate hydrolases"/>
    <property type="match status" value="2"/>
</dbReference>
<organism evidence="7 8">
    <name type="scientific">Rubellimicrobium thermophilum DSM 16684</name>
    <dbReference type="NCBI Taxonomy" id="1123069"/>
    <lineage>
        <taxon>Bacteria</taxon>
        <taxon>Pseudomonadati</taxon>
        <taxon>Pseudomonadota</taxon>
        <taxon>Alphaproteobacteria</taxon>
        <taxon>Rhodobacterales</taxon>
        <taxon>Roseobacteraceae</taxon>
        <taxon>Rubellimicrobium</taxon>
    </lineage>
</organism>
<dbReference type="PANTHER" id="PTHR43790">
    <property type="entry name" value="CARBOHYDRATE TRANSPORT ATP-BINDING PROTEIN MG119-RELATED"/>
    <property type="match status" value="1"/>
</dbReference>